<organism evidence="1">
    <name type="scientific">uncultured bacterium IN-05</name>
    <dbReference type="NCBI Taxonomy" id="1805583"/>
    <lineage>
        <taxon>Bacteria</taxon>
        <taxon>environmental samples</taxon>
    </lineage>
</organism>
<name>A0A142BVS4_9BACT</name>
<dbReference type="AlphaFoldDB" id="A0A142BVS4"/>
<proteinExistence type="predicted"/>
<protein>
    <submittedName>
        <fullName evidence="1">Uncharacterized protein</fullName>
    </submittedName>
</protein>
<reference evidence="1" key="2">
    <citation type="submission" date="2016-02" db="EMBL/GenBank/DDBJ databases">
        <authorList>
            <person name="Wen L."/>
            <person name="He K."/>
            <person name="Yang H."/>
        </authorList>
    </citation>
    <scope>NUCLEOTIDE SEQUENCE</scope>
</reference>
<sequence>MKIQIKYRDGRLDVFDTDSYTPSQPFGDGCMLANYEVRFDQLEKGLWLQAHFYETDPRFKEDLEDDVVPVGRRAMGWRFLLAEEGELRDVEQVLVDGDRMLVRMGDGLVDVMRLDCASALLLSDGGGPSLASQLQGVVDALRASNDAMDDEAVANLAGASWEALAWARELQPLQQVEVDDEEEGWMDYEGD</sequence>
<evidence type="ECO:0000313" key="1">
    <source>
        <dbReference type="EMBL" id="AMP42212.1"/>
    </source>
</evidence>
<accession>A0A142BVS4</accession>
<reference evidence="1" key="1">
    <citation type="journal article" date="2016" name="Appl. Environ. Microbiol.">
        <title>Diversity of the Tetracycline Mobilome within a Chinese Pig Manure Sample.</title>
        <authorList>
            <person name="Leclercq S.O."/>
            <person name="Wang C."/>
            <person name="Zhu Y."/>
            <person name="Wu H."/>
            <person name="Du X."/>
            <person name="Liu Z."/>
            <person name="Feng J."/>
        </authorList>
    </citation>
    <scope>NUCLEOTIDE SEQUENCE</scope>
</reference>
<dbReference type="EMBL" id="KU736870">
    <property type="protein sequence ID" value="AMP42212.1"/>
    <property type="molecule type" value="Genomic_DNA"/>
</dbReference>